<evidence type="ECO:0000313" key="3">
    <source>
        <dbReference type="Proteomes" id="UP000050794"/>
    </source>
</evidence>
<evidence type="ECO:0000313" key="4">
    <source>
        <dbReference type="WBParaSite" id="TCNE_0001998001-mRNA-1"/>
    </source>
</evidence>
<organism evidence="3 4">
    <name type="scientific">Toxocara canis</name>
    <name type="common">Canine roundworm</name>
    <dbReference type="NCBI Taxonomy" id="6265"/>
    <lineage>
        <taxon>Eukaryota</taxon>
        <taxon>Metazoa</taxon>
        <taxon>Ecdysozoa</taxon>
        <taxon>Nematoda</taxon>
        <taxon>Chromadorea</taxon>
        <taxon>Rhabditida</taxon>
        <taxon>Spirurina</taxon>
        <taxon>Ascaridomorpha</taxon>
        <taxon>Ascaridoidea</taxon>
        <taxon>Toxocaridae</taxon>
        <taxon>Toxocara</taxon>
    </lineage>
</organism>
<feature type="compositionally biased region" description="Basic and acidic residues" evidence="1">
    <location>
        <begin position="112"/>
        <end position="130"/>
    </location>
</feature>
<feature type="region of interest" description="Disordered" evidence="1">
    <location>
        <begin position="76"/>
        <end position="149"/>
    </location>
</feature>
<sequence>MTMLRYAVSVDRSKIDEIPPFSVPRRTNRRQSVACTSDEGIDATVSAWAKIKEQGRRQSAPVIGRSDAFHKKLAHLRQSNSLSSADEEDEDAEEKAYSRRSSKQAFMSLLEAARENKESPQSEQLNEPKMRRGSGSPKSSEKHYAHRASVVFIDDNEVSSIQSSAPARV</sequence>
<proteinExistence type="predicted"/>
<name>A0A183VGV6_TOXCA</name>
<reference evidence="2 3" key="2">
    <citation type="submission" date="2018-11" db="EMBL/GenBank/DDBJ databases">
        <authorList>
            <consortium name="Pathogen Informatics"/>
        </authorList>
    </citation>
    <scope>NUCLEOTIDE SEQUENCE [LARGE SCALE GENOMIC DNA]</scope>
</reference>
<dbReference type="AlphaFoldDB" id="A0A183VGV6"/>
<evidence type="ECO:0000313" key="2">
    <source>
        <dbReference type="EMBL" id="VDM51297.1"/>
    </source>
</evidence>
<reference evidence="4" key="1">
    <citation type="submission" date="2016-06" db="UniProtKB">
        <authorList>
            <consortium name="WormBaseParasite"/>
        </authorList>
    </citation>
    <scope>IDENTIFICATION</scope>
</reference>
<protein>
    <submittedName>
        <fullName evidence="4">DUF4614 domain-containing protein</fullName>
    </submittedName>
</protein>
<dbReference type="EMBL" id="UYWY01027879">
    <property type="protein sequence ID" value="VDM51297.1"/>
    <property type="molecule type" value="Genomic_DNA"/>
</dbReference>
<dbReference type="Proteomes" id="UP000050794">
    <property type="component" value="Unassembled WGS sequence"/>
</dbReference>
<gene>
    <name evidence="2" type="ORF">TCNE_LOCUS19976</name>
</gene>
<accession>A0A183VGV6</accession>
<dbReference type="WBParaSite" id="TCNE_0001998001-mRNA-1">
    <property type="protein sequence ID" value="TCNE_0001998001-mRNA-1"/>
    <property type="gene ID" value="TCNE_0001998001"/>
</dbReference>
<evidence type="ECO:0000256" key="1">
    <source>
        <dbReference type="SAM" id="MobiDB-lite"/>
    </source>
</evidence>
<keyword evidence="3" id="KW-1185">Reference proteome</keyword>